<dbReference type="Pfam" id="PF25278">
    <property type="entry name" value="DUF7872"/>
    <property type="match status" value="1"/>
</dbReference>
<evidence type="ECO:0000313" key="3">
    <source>
        <dbReference type="EMBL" id="KNZ49082.1"/>
    </source>
</evidence>
<reference evidence="3 4" key="1">
    <citation type="submission" date="2015-08" db="EMBL/GenBank/DDBJ databases">
        <title>Next Generation Sequencing and Analysis of the Genome of Puccinia sorghi L Schw, the Causal Agent of Maize Common Rust.</title>
        <authorList>
            <person name="Rochi L."/>
            <person name="Burguener G."/>
            <person name="Darino M."/>
            <person name="Turjanski A."/>
            <person name="Kreff E."/>
            <person name="Dieguez M.J."/>
            <person name="Sacco F."/>
        </authorList>
    </citation>
    <scope>NUCLEOTIDE SEQUENCE [LARGE SCALE GENOMIC DNA]</scope>
    <source>
        <strain evidence="3 4">RO10H11247</strain>
    </source>
</reference>
<dbReference type="VEuPathDB" id="FungiDB:VP01_521g4"/>
<evidence type="ECO:0000259" key="2">
    <source>
        <dbReference type="Pfam" id="PF25278"/>
    </source>
</evidence>
<evidence type="ECO:0000313" key="4">
    <source>
        <dbReference type="Proteomes" id="UP000037035"/>
    </source>
</evidence>
<keyword evidence="1" id="KW-0732">Signal</keyword>
<dbReference type="OrthoDB" id="2501761at2759"/>
<feature type="domain" description="DUF7872" evidence="2">
    <location>
        <begin position="284"/>
        <end position="505"/>
    </location>
</feature>
<proteinExistence type="predicted"/>
<organism evidence="3 4">
    <name type="scientific">Puccinia sorghi</name>
    <dbReference type="NCBI Taxonomy" id="27349"/>
    <lineage>
        <taxon>Eukaryota</taxon>
        <taxon>Fungi</taxon>
        <taxon>Dikarya</taxon>
        <taxon>Basidiomycota</taxon>
        <taxon>Pucciniomycotina</taxon>
        <taxon>Pucciniomycetes</taxon>
        <taxon>Pucciniales</taxon>
        <taxon>Pucciniaceae</taxon>
        <taxon>Puccinia</taxon>
    </lineage>
</organism>
<dbReference type="AlphaFoldDB" id="A0A0L6ULD0"/>
<keyword evidence="4" id="KW-1185">Reference proteome</keyword>
<dbReference type="InterPro" id="IPR057194">
    <property type="entry name" value="DUF7872"/>
</dbReference>
<dbReference type="Proteomes" id="UP000037035">
    <property type="component" value="Unassembled WGS sequence"/>
</dbReference>
<dbReference type="EMBL" id="LAVV01010409">
    <property type="protein sequence ID" value="KNZ49082.1"/>
    <property type="molecule type" value="Genomic_DNA"/>
</dbReference>
<gene>
    <name evidence="3" type="ORF">VP01_521g4</name>
</gene>
<evidence type="ECO:0000256" key="1">
    <source>
        <dbReference type="SAM" id="SignalP"/>
    </source>
</evidence>
<dbReference type="PANTHER" id="PTHR33339:SF1">
    <property type="entry name" value="LYSM DOMAIN-CONTAINING PROTEIN"/>
    <property type="match status" value="1"/>
</dbReference>
<sequence length="507" mass="55990">MEERPMPKRRNRCFRISLLFISFSSFHCLPSSAISSLTGSNTAFLSKITTPLTRTSLLMNTSSLNDASTDIQDPCARLPLTPELWRSLDLDNYLRNFPDGKNLSLELFAEKVGAVNFECGIGKMCNANQICAPVRGRDWYILVAAQNWNSFSNQLYQATGFAMGVIKGQHPPLLPTLLVITSETNPINSPPFPTKIDGFFDRSSFIYCFMWPKVNDYAPHQLDRLMVEGTFLGDLAGLFGAIPGFVFPAMLAFFGGTLWPFIQGGTGFASGLLWTYHNVYAKLPSDEFSKTMDVKYLVASAQADTQAKLSNATKKVIESGISTDDGFFGVLKGGVFLNNHVGANEPSEDDIKTAISAVARARLIAAVWKTTNFFIIRGHLPCTQDGPNGALPGDDVFSYCNFDGMMMNIVQSKKGEIIERFPSAHLLTPKYNLTTKYFVEHSWDCQEKYGGYGYDPYKKVVIPANPDAECIVNMPVCDMTRKGNIRDAAKTMGELMACRDVGKVPGI</sequence>
<name>A0A0L6ULD0_9BASI</name>
<dbReference type="PANTHER" id="PTHR33339">
    <property type="entry name" value="LYSM DOMAIN-CONTAINING PROTEIN"/>
    <property type="match status" value="1"/>
</dbReference>
<feature type="signal peptide" evidence="1">
    <location>
        <begin position="1"/>
        <end position="33"/>
    </location>
</feature>
<comment type="caution">
    <text evidence="3">The sequence shown here is derived from an EMBL/GenBank/DDBJ whole genome shotgun (WGS) entry which is preliminary data.</text>
</comment>
<protein>
    <recommendedName>
        <fullName evidence="2">DUF7872 domain-containing protein</fullName>
    </recommendedName>
</protein>
<accession>A0A0L6ULD0</accession>
<feature type="chain" id="PRO_5005567923" description="DUF7872 domain-containing protein" evidence="1">
    <location>
        <begin position="34"/>
        <end position="507"/>
    </location>
</feature>